<protein>
    <submittedName>
        <fullName evidence="2">Uncharacterized protein</fullName>
    </submittedName>
</protein>
<dbReference type="HOGENOM" id="CLU_3354900_0_0_12"/>
<sequence length="36" mass="4329">MIFFLNSLGCNFNVMFFEYFGIHFNGLLVNLYNLYL</sequence>
<evidence type="ECO:0000313" key="3">
    <source>
        <dbReference type="Proteomes" id="UP000019262"/>
    </source>
</evidence>
<organism evidence="2 3">
    <name type="scientific">Borrelia anserina BA2</name>
    <dbReference type="NCBI Taxonomy" id="1313293"/>
    <lineage>
        <taxon>Bacteria</taxon>
        <taxon>Pseudomonadati</taxon>
        <taxon>Spirochaetota</taxon>
        <taxon>Spirochaetia</taxon>
        <taxon>Spirochaetales</taxon>
        <taxon>Borreliaceae</taxon>
        <taxon>Borrelia</taxon>
    </lineage>
</organism>
<keyword evidence="1" id="KW-0472">Membrane</keyword>
<name>W5SP34_BORAN</name>
<evidence type="ECO:0000256" key="1">
    <source>
        <dbReference type="SAM" id="Phobius"/>
    </source>
</evidence>
<accession>W5SP34</accession>
<dbReference type="Proteomes" id="UP000019262">
    <property type="component" value="Chromosome"/>
</dbReference>
<keyword evidence="1" id="KW-1133">Transmembrane helix</keyword>
<dbReference type="AlphaFoldDB" id="W5SP34"/>
<feature type="transmembrane region" description="Helical" evidence="1">
    <location>
        <begin position="12"/>
        <end position="35"/>
    </location>
</feature>
<reference evidence="2 3" key="1">
    <citation type="submission" date="2013-04" db="EMBL/GenBank/DDBJ databases">
        <title>Comparative Genomics of Relapsing Fever Spirochetes.</title>
        <authorList>
            <person name="Schwan T.G."/>
            <person name="Raffel S.J."/>
            <person name="Porcella S.F."/>
            <person name="Martens C.A."/>
            <person name="Bruno D.P."/>
            <person name="Rickefs S.M."/>
            <person name="Barbian K.B."/>
        </authorList>
    </citation>
    <scope>NUCLEOTIDE SEQUENCE [LARGE SCALE GENOMIC DNA]</scope>
    <source>
        <strain evidence="2 3">BA2</strain>
    </source>
</reference>
<dbReference type="EMBL" id="CP005829">
    <property type="protein sequence ID" value="AHH08675.1"/>
    <property type="molecule type" value="Genomic_DNA"/>
</dbReference>
<gene>
    <name evidence="2" type="ORF">BAN_0900012</name>
</gene>
<proteinExistence type="predicted"/>
<evidence type="ECO:0000313" key="2">
    <source>
        <dbReference type="EMBL" id="AHH08675.1"/>
    </source>
</evidence>
<keyword evidence="1" id="KW-0812">Transmembrane</keyword>